<dbReference type="AlphaFoldDB" id="A0A1F8E9P7"/>
<dbReference type="GO" id="GO:0045454">
    <property type="term" value="P:cell redox homeostasis"/>
    <property type="evidence" value="ECO:0007669"/>
    <property type="project" value="TreeGrafter"/>
</dbReference>
<dbReference type="PANTHER" id="PTHR34386">
    <property type="entry name" value="GLUTAREDOXIN"/>
    <property type="match status" value="1"/>
</dbReference>
<comment type="caution">
    <text evidence="2">The sequence shown here is derived from an EMBL/GenBank/DDBJ whole genome shotgun (WGS) entry which is preliminary data.</text>
</comment>
<dbReference type="NCBIfam" id="TIGR02196">
    <property type="entry name" value="GlrX_YruB"/>
    <property type="match status" value="1"/>
</dbReference>
<dbReference type="PANTHER" id="PTHR34386:SF1">
    <property type="entry name" value="GLUTAREDOXIN-LIKE PROTEIN NRDH"/>
    <property type="match status" value="1"/>
</dbReference>
<dbReference type="PROSITE" id="PS51354">
    <property type="entry name" value="GLUTAREDOXIN_2"/>
    <property type="match status" value="1"/>
</dbReference>
<dbReference type="Gene3D" id="3.40.30.10">
    <property type="entry name" value="Glutaredoxin"/>
    <property type="match status" value="1"/>
</dbReference>
<dbReference type="GO" id="GO:0009055">
    <property type="term" value="F:electron transfer activity"/>
    <property type="evidence" value="ECO:0007669"/>
    <property type="project" value="TreeGrafter"/>
</dbReference>
<name>A0A1F8E9P7_9BACT</name>
<reference evidence="2 3" key="1">
    <citation type="journal article" date="2016" name="Nat. Commun.">
        <title>Thousands of microbial genomes shed light on interconnected biogeochemical processes in an aquifer system.</title>
        <authorList>
            <person name="Anantharaman K."/>
            <person name="Brown C.T."/>
            <person name="Hug L.A."/>
            <person name="Sharon I."/>
            <person name="Castelle C.J."/>
            <person name="Probst A.J."/>
            <person name="Thomas B.C."/>
            <person name="Singh A."/>
            <person name="Wilkins M.J."/>
            <person name="Karaoz U."/>
            <person name="Brodie E.L."/>
            <person name="Williams K.H."/>
            <person name="Hubbard S.S."/>
            <person name="Banfield J.F."/>
        </authorList>
    </citation>
    <scope>NUCLEOTIDE SEQUENCE [LARGE SCALE GENOMIC DNA]</scope>
</reference>
<feature type="domain" description="Glutaredoxin" evidence="1">
    <location>
        <begin position="4"/>
        <end position="63"/>
    </location>
</feature>
<proteinExistence type="predicted"/>
<gene>
    <name evidence="2" type="ORF">A2817_02720</name>
</gene>
<dbReference type="InterPro" id="IPR011911">
    <property type="entry name" value="GlrX_YruB"/>
</dbReference>
<dbReference type="Proteomes" id="UP000177594">
    <property type="component" value="Unassembled WGS sequence"/>
</dbReference>
<dbReference type="Pfam" id="PF00462">
    <property type="entry name" value="Glutaredoxin"/>
    <property type="match status" value="1"/>
</dbReference>
<dbReference type="InterPro" id="IPR051548">
    <property type="entry name" value="Grx-like_ET"/>
</dbReference>
<dbReference type="EMBL" id="MGIZ01000050">
    <property type="protein sequence ID" value="OGM97596.1"/>
    <property type="molecule type" value="Genomic_DNA"/>
</dbReference>
<dbReference type="SUPFAM" id="SSF52833">
    <property type="entry name" value="Thioredoxin-like"/>
    <property type="match status" value="1"/>
</dbReference>
<sequence length="77" mass="8704">MINIKIYSTPTCPWCKMAKAYFKEKGMEFQDFNVAENAEAQKEMIEKSGQMGVPVIDIDGKIIVGFDKEAINKTLNL</sequence>
<evidence type="ECO:0000313" key="2">
    <source>
        <dbReference type="EMBL" id="OGM97596.1"/>
    </source>
</evidence>
<accession>A0A1F8E9P7</accession>
<evidence type="ECO:0000259" key="1">
    <source>
        <dbReference type="Pfam" id="PF00462"/>
    </source>
</evidence>
<dbReference type="CDD" id="cd02976">
    <property type="entry name" value="NrdH"/>
    <property type="match status" value="1"/>
</dbReference>
<organism evidence="2 3">
    <name type="scientific">Candidatus Yanofskybacteria bacterium RIFCSPHIGHO2_01_FULL_39_8b</name>
    <dbReference type="NCBI Taxonomy" id="1802659"/>
    <lineage>
        <taxon>Bacteria</taxon>
        <taxon>Candidatus Yanofskyibacteriota</taxon>
    </lineage>
</organism>
<protein>
    <submittedName>
        <fullName evidence="2">NrdH-redoxin</fullName>
    </submittedName>
</protein>
<evidence type="ECO:0000313" key="3">
    <source>
        <dbReference type="Proteomes" id="UP000177594"/>
    </source>
</evidence>
<dbReference type="InterPro" id="IPR002109">
    <property type="entry name" value="Glutaredoxin"/>
</dbReference>
<dbReference type="InterPro" id="IPR036249">
    <property type="entry name" value="Thioredoxin-like_sf"/>
</dbReference>